<keyword evidence="5 7" id="KW-0804">Transcription</keyword>
<dbReference type="PANTHER" id="PTHR13074:SF9">
    <property type="entry name" value="MEDIATOR OF RNA POLYMERASE II TRANSCRIPTION SUBUNIT 8"/>
    <property type="match status" value="1"/>
</dbReference>
<gene>
    <name evidence="7" type="primary">MED8</name>
    <name evidence="10" type="ORF">DGYR_LOCUS570</name>
</gene>
<comment type="subcellular location">
    <subcellularLocation>
        <location evidence="1 7">Nucleus</location>
    </subcellularLocation>
</comment>
<keyword evidence="8" id="KW-0175">Coiled coil</keyword>
<protein>
    <recommendedName>
        <fullName evidence="7">Mediator of RNA polymerase II transcription subunit 8</fullName>
    </recommendedName>
    <alternativeName>
        <fullName evidence="7">Mediator complex subunit 8</fullName>
    </alternativeName>
</protein>
<keyword evidence="4 7" id="KW-0010">Activator</keyword>
<evidence type="ECO:0000256" key="6">
    <source>
        <dbReference type="ARBA" id="ARBA00023242"/>
    </source>
</evidence>
<comment type="function">
    <text evidence="7">Component of the Mediator complex, a coactivator involved in the regulated transcription of nearly all RNA polymerase II-dependent genes. Mediator functions as a bridge to convey information from gene-specific regulatory proteins to the basal RNA polymerase II transcription machinery. Mediator is recruited to promoters by direct interactions with regulatory proteins and serves as a scaffold for the assembly of a functional preinitiation complex with RNA polymerase II and the general transcription factors.</text>
</comment>
<dbReference type="GO" id="GO:0003712">
    <property type="term" value="F:transcription coregulator activity"/>
    <property type="evidence" value="ECO:0007669"/>
    <property type="project" value="InterPro"/>
</dbReference>
<dbReference type="PANTHER" id="PTHR13074">
    <property type="entry name" value="MEDIATOR OF RNA POLYMERASE II TRANSCRIPTION SUBUNIT 8"/>
    <property type="match status" value="1"/>
</dbReference>
<feature type="coiled-coil region" evidence="8">
    <location>
        <begin position="11"/>
        <end position="38"/>
    </location>
</feature>
<keyword evidence="11" id="KW-1185">Reference proteome</keyword>
<dbReference type="OrthoDB" id="150687at2759"/>
<accession>A0A7I8V7U2</accession>
<keyword evidence="6 7" id="KW-0539">Nucleus</keyword>
<evidence type="ECO:0000256" key="2">
    <source>
        <dbReference type="ARBA" id="ARBA00005716"/>
    </source>
</evidence>
<evidence type="ECO:0000256" key="5">
    <source>
        <dbReference type="ARBA" id="ARBA00023163"/>
    </source>
</evidence>
<dbReference type="GO" id="GO:0000978">
    <property type="term" value="F:RNA polymerase II cis-regulatory region sequence-specific DNA binding"/>
    <property type="evidence" value="ECO:0007669"/>
    <property type="project" value="TreeGrafter"/>
</dbReference>
<dbReference type="GO" id="GO:0070847">
    <property type="term" value="C:core mediator complex"/>
    <property type="evidence" value="ECO:0007669"/>
    <property type="project" value="TreeGrafter"/>
</dbReference>
<dbReference type="Proteomes" id="UP000549394">
    <property type="component" value="Unassembled WGS sequence"/>
</dbReference>
<evidence type="ECO:0000256" key="1">
    <source>
        <dbReference type="ARBA" id="ARBA00004123"/>
    </source>
</evidence>
<dbReference type="EMBL" id="CAJFCJ010000001">
    <property type="protein sequence ID" value="CAD5111249.1"/>
    <property type="molecule type" value="Genomic_DNA"/>
</dbReference>
<organism evidence="10 11">
    <name type="scientific">Dimorphilus gyrociliatus</name>
    <dbReference type="NCBI Taxonomy" id="2664684"/>
    <lineage>
        <taxon>Eukaryota</taxon>
        <taxon>Metazoa</taxon>
        <taxon>Spiralia</taxon>
        <taxon>Lophotrochozoa</taxon>
        <taxon>Annelida</taxon>
        <taxon>Polychaeta</taxon>
        <taxon>Polychaeta incertae sedis</taxon>
        <taxon>Dinophilidae</taxon>
        <taxon>Dimorphilus</taxon>
    </lineage>
</organism>
<proteinExistence type="inferred from homology"/>
<dbReference type="AlphaFoldDB" id="A0A7I8V7U2"/>
<evidence type="ECO:0000256" key="8">
    <source>
        <dbReference type="SAM" id="Coils"/>
    </source>
</evidence>
<dbReference type="GO" id="GO:0006357">
    <property type="term" value="P:regulation of transcription by RNA polymerase II"/>
    <property type="evidence" value="ECO:0007669"/>
    <property type="project" value="InterPro"/>
</dbReference>
<evidence type="ECO:0000256" key="4">
    <source>
        <dbReference type="ARBA" id="ARBA00023159"/>
    </source>
</evidence>
<reference evidence="10 11" key="1">
    <citation type="submission" date="2020-08" db="EMBL/GenBank/DDBJ databases">
        <authorList>
            <person name="Hejnol A."/>
        </authorList>
    </citation>
    <scope>NUCLEOTIDE SEQUENCE [LARGE SCALE GENOMIC DNA]</scope>
</reference>
<name>A0A7I8V7U2_9ANNE</name>
<comment type="similarity">
    <text evidence="2 7">Belongs to the Mediator complex subunit 8 family.</text>
</comment>
<feature type="compositionally biased region" description="Low complexity" evidence="9">
    <location>
        <begin position="210"/>
        <end position="220"/>
    </location>
</feature>
<evidence type="ECO:0000256" key="7">
    <source>
        <dbReference type="RuleBase" id="RU364144"/>
    </source>
</evidence>
<keyword evidence="3 7" id="KW-0805">Transcription regulation</keyword>
<feature type="region of interest" description="Disordered" evidence="9">
    <location>
        <begin position="210"/>
        <end position="229"/>
    </location>
</feature>
<evidence type="ECO:0000313" key="10">
    <source>
        <dbReference type="EMBL" id="CAD5111249.1"/>
    </source>
</evidence>
<dbReference type="InterPro" id="IPR019364">
    <property type="entry name" value="Mediatior_Med8_fun/met"/>
</dbReference>
<evidence type="ECO:0000313" key="11">
    <source>
        <dbReference type="Proteomes" id="UP000549394"/>
    </source>
</evidence>
<evidence type="ECO:0000256" key="9">
    <source>
        <dbReference type="SAM" id="MobiDB-lite"/>
    </source>
</evidence>
<comment type="caution">
    <text evidence="10">The sequence shown here is derived from an EMBL/GenBank/DDBJ whole genome shotgun (WGS) entry which is preliminary data.</text>
</comment>
<dbReference type="Pfam" id="PF10232">
    <property type="entry name" value="Med8"/>
    <property type="match status" value="1"/>
</dbReference>
<sequence length="253" mass="28867">MAAPAHGGKEERQLQTSIDILVQRVAELRNKIEGLILRLEREPPESLNWPSFLDNFAIISSQINTLTRFIKNEKTIQLKSYELLPLSLNPNIDENLRKLTNGRVHTFNHELVPDYLRTKPEPEVEERGNTLTAKAITINTDVVNKQMASLNNAVHKIAELIEHERERFEADINQRTQTAQSYRQKDTEELVASIMYGKGISANRAVSQVTQPPQVSQPQTMQNQIPNPSNAHMYQQKAIKTNIRGSNPYNRPQ</sequence>
<dbReference type="GO" id="GO:0016592">
    <property type="term" value="C:mediator complex"/>
    <property type="evidence" value="ECO:0007669"/>
    <property type="project" value="InterPro"/>
</dbReference>
<dbReference type="Gene3D" id="1.20.58.1710">
    <property type="match status" value="1"/>
</dbReference>
<comment type="subunit">
    <text evidence="7">Component of the Mediator complex.</text>
</comment>
<evidence type="ECO:0000256" key="3">
    <source>
        <dbReference type="ARBA" id="ARBA00023015"/>
    </source>
</evidence>